<evidence type="ECO:0000313" key="4">
    <source>
        <dbReference type="EMBL" id="KAJ6995976.1"/>
    </source>
</evidence>
<dbReference type="PANTHER" id="PTHR31642">
    <property type="entry name" value="TRICHOTHECENE 3-O-ACETYLTRANSFERASE"/>
    <property type="match status" value="1"/>
</dbReference>
<protein>
    <submittedName>
        <fullName evidence="4">Shikimate O-hydroxycinnamoyltransferase-like</fullName>
    </submittedName>
</protein>
<dbReference type="InterPro" id="IPR050317">
    <property type="entry name" value="Plant_Fungal_Acyltransferase"/>
</dbReference>
<evidence type="ECO:0000256" key="2">
    <source>
        <dbReference type="ARBA" id="ARBA00022679"/>
    </source>
</evidence>
<dbReference type="PANTHER" id="PTHR31642:SF309">
    <property type="entry name" value="SHIKIMATE O-HYDROXYCINNAMOYLTRANSFERASE"/>
    <property type="match status" value="1"/>
</dbReference>
<dbReference type="InterPro" id="IPR023213">
    <property type="entry name" value="CAT-like_dom_sf"/>
</dbReference>
<sequence length="481" mass="53741">MLSCLSINRIRLHQLCTKAPLSSSSECVRGPKDFVAVQMVRVDIRIKESTIVRPAEETPKKSLWSSNLDLLVPIVHVPTIYFYKPVNDSCSFFNPQVLKEALSKALVPFYHMAGRLEKDENGRMSILCNSKGVLFVEAETSSTTDELGDFTPHFEMLQFVPEVDRSNIFSYPLLLLQATFFKCGGVCLGVGLHHILGDGTSAIHFINSWSEIARGLSLTTSPFIDRTLLDARVPPIPAMHHVEYDPPPPLNTHISGDQTPEIQSNPKPTCAKILTITCDQLRTLRNKSRKDVGDGTINYSTFETLAAHIWQCTCKARGISNDQATKLHIPTDGRSRLNPPLPAGYCGNVLFTTAILGLSGEIQSKPLVDTIAKIRGALKRMDNEYLRLAIDYLQVQTDLEALKRGPHTFSNPNINIVSWMTMPIYDADFGWGRPYFMGPAIVGFEGMAYIARCPNNDGSLMIFICLESHHMELFKKLFYDF</sequence>
<proteinExistence type="inferred from homology"/>
<dbReference type="Pfam" id="PF02458">
    <property type="entry name" value="Transferase"/>
    <property type="match status" value="1"/>
</dbReference>
<dbReference type="FunFam" id="3.30.559.10:FF:000015">
    <property type="entry name" value="Spermidine hydroxycinnamoyl transferase"/>
    <property type="match status" value="1"/>
</dbReference>
<organism evidence="4 5">
    <name type="scientific">Populus alba x Populus x berolinensis</name>
    <dbReference type="NCBI Taxonomy" id="444605"/>
    <lineage>
        <taxon>Eukaryota</taxon>
        <taxon>Viridiplantae</taxon>
        <taxon>Streptophyta</taxon>
        <taxon>Embryophyta</taxon>
        <taxon>Tracheophyta</taxon>
        <taxon>Spermatophyta</taxon>
        <taxon>Magnoliopsida</taxon>
        <taxon>eudicotyledons</taxon>
        <taxon>Gunneridae</taxon>
        <taxon>Pentapetalae</taxon>
        <taxon>rosids</taxon>
        <taxon>fabids</taxon>
        <taxon>Malpighiales</taxon>
        <taxon>Salicaceae</taxon>
        <taxon>Saliceae</taxon>
        <taxon>Populus</taxon>
    </lineage>
</organism>
<reference evidence="4" key="1">
    <citation type="journal article" date="2023" name="Mol. Ecol. Resour.">
        <title>Chromosome-level genome assembly of a triploid poplar Populus alba 'Berolinensis'.</title>
        <authorList>
            <person name="Chen S."/>
            <person name="Yu Y."/>
            <person name="Wang X."/>
            <person name="Wang S."/>
            <person name="Zhang T."/>
            <person name="Zhou Y."/>
            <person name="He R."/>
            <person name="Meng N."/>
            <person name="Wang Y."/>
            <person name="Liu W."/>
            <person name="Liu Z."/>
            <person name="Liu J."/>
            <person name="Guo Q."/>
            <person name="Huang H."/>
            <person name="Sederoff R.R."/>
            <person name="Wang G."/>
            <person name="Qu G."/>
            <person name="Chen S."/>
        </authorList>
    </citation>
    <scope>NUCLEOTIDE SEQUENCE</scope>
    <source>
        <strain evidence="4">SC-2020</strain>
    </source>
</reference>
<accession>A0AAD6QSR2</accession>
<evidence type="ECO:0000256" key="3">
    <source>
        <dbReference type="ARBA" id="ARBA00023315"/>
    </source>
</evidence>
<keyword evidence="5" id="KW-1185">Reference proteome</keyword>
<dbReference type="Proteomes" id="UP001164929">
    <property type="component" value="Chromosome 5"/>
</dbReference>
<dbReference type="GO" id="GO:0016747">
    <property type="term" value="F:acyltransferase activity, transferring groups other than amino-acyl groups"/>
    <property type="evidence" value="ECO:0007669"/>
    <property type="project" value="TreeGrafter"/>
</dbReference>
<comment type="caution">
    <text evidence="4">The sequence shown here is derived from an EMBL/GenBank/DDBJ whole genome shotgun (WGS) entry which is preliminary data.</text>
</comment>
<dbReference type="AlphaFoldDB" id="A0AAD6QSR2"/>
<evidence type="ECO:0000313" key="5">
    <source>
        <dbReference type="Proteomes" id="UP001164929"/>
    </source>
</evidence>
<keyword evidence="3" id="KW-0012">Acyltransferase</keyword>
<gene>
    <name evidence="4" type="ORF">NC653_012762</name>
</gene>
<dbReference type="FunFam" id="3.30.559.10:FF:000008">
    <property type="entry name" value="Tryptamine hydroxycinnamoyl transferase"/>
    <property type="match status" value="1"/>
</dbReference>
<evidence type="ECO:0000256" key="1">
    <source>
        <dbReference type="ARBA" id="ARBA00009861"/>
    </source>
</evidence>
<name>A0AAD6QSR2_9ROSI</name>
<dbReference type="Gene3D" id="3.30.559.10">
    <property type="entry name" value="Chloramphenicol acetyltransferase-like domain"/>
    <property type="match status" value="2"/>
</dbReference>
<keyword evidence="2" id="KW-0808">Transferase</keyword>
<comment type="similarity">
    <text evidence="1">Belongs to the plant acyltransferase family.</text>
</comment>
<dbReference type="EMBL" id="JAQIZT010000005">
    <property type="protein sequence ID" value="KAJ6995976.1"/>
    <property type="molecule type" value="Genomic_DNA"/>
</dbReference>